<reference evidence="3 4" key="1">
    <citation type="submission" date="2017-02" db="EMBL/GenBank/DDBJ databases">
        <title>The new phylogeny of genus Mycobacterium.</title>
        <authorList>
            <person name="Tortoli E."/>
            <person name="Trovato A."/>
            <person name="Cirillo D.M."/>
        </authorList>
    </citation>
    <scope>NUCLEOTIDE SEQUENCE [LARGE SCALE GENOMIC DNA]</scope>
    <source>
        <strain evidence="3 4">DSM 44338</strain>
    </source>
</reference>
<dbReference type="PROSITE" id="PS51257">
    <property type="entry name" value="PROKAR_LIPOPROTEIN"/>
    <property type="match status" value="1"/>
</dbReference>
<feature type="signal peptide" evidence="2">
    <location>
        <begin position="1"/>
        <end position="31"/>
    </location>
</feature>
<feature type="chain" id="PRO_5038784713" evidence="2">
    <location>
        <begin position="32"/>
        <end position="87"/>
    </location>
</feature>
<dbReference type="AlphaFoldDB" id="A0A1X0JH95"/>
<evidence type="ECO:0000256" key="1">
    <source>
        <dbReference type="SAM" id="MobiDB-lite"/>
    </source>
</evidence>
<sequence>MKSVLGRRLTLVAGGAAVTAMVVLTASCATEEEQAPETTTTTTTTSTAAPASPTEKAPRLEPGGPNPFSPTVIAPPAPSATHPRTGS</sequence>
<feature type="region of interest" description="Disordered" evidence="1">
    <location>
        <begin position="29"/>
        <end position="87"/>
    </location>
</feature>
<evidence type="ECO:0000313" key="3">
    <source>
        <dbReference type="EMBL" id="ORB62273.1"/>
    </source>
</evidence>
<accession>A0A1X0JH95</accession>
<evidence type="ECO:0000313" key="4">
    <source>
        <dbReference type="Proteomes" id="UP000192411"/>
    </source>
</evidence>
<evidence type="ECO:0000256" key="2">
    <source>
        <dbReference type="SAM" id="SignalP"/>
    </source>
</evidence>
<dbReference type="EMBL" id="MVIM01000017">
    <property type="protein sequence ID" value="ORB62273.1"/>
    <property type="molecule type" value="Genomic_DNA"/>
</dbReference>
<feature type="compositionally biased region" description="Pro residues" evidence="1">
    <location>
        <begin position="64"/>
        <end position="78"/>
    </location>
</feature>
<dbReference type="Proteomes" id="UP000192411">
    <property type="component" value="Unassembled WGS sequence"/>
</dbReference>
<feature type="compositionally biased region" description="Low complexity" evidence="1">
    <location>
        <begin position="36"/>
        <end position="55"/>
    </location>
</feature>
<organism evidence="3 4">
    <name type="scientific">Mycolicibacterium tusciae</name>
    <dbReference type="NCBI Taxonomy" id="75922"/>
    <lineage>
        <taxon>Bacteria</taxon>
        <taxon>Bacillati</taxon>
        <taxon>Actinomycetota</taxon>
        <taxon>Actinomycetes</taxon>
        <taxon>Mycobacteriales</taxon>
        <taxon>Mycobacteriaceae</taxon>
        <taxon>Mycolicibacterium</taxon>
    </lineage>
</organism>
<keyword evidence="2" id="KW-0732">Signal</keyword>
<comment type="caution">
    <text evidence="3">The sequence shown here is derived from an EMBL/GenBank/DDBJ whole genome shotgun (WGS) entry which is preliminary data.</text>
</comment>
<dbReference type="RefSeq" id="WP_083128324.1">
    <property type="nucleotide sequence ID" value="NZ_MVIM01000017.1"/>
</dbReference>
<proteinExistence type="predicted"/>
<gene>
    <name evidence="3" type="ORF">BST47_24720</name>
</gene>
<protein>
    <submittedName>
        <fullName evidence="3">Uncharacterized protein</fullName>
    </submittedName>
</protein>
<name>A0A1X0JH95_9MYCO</name>
<keyword evidence="4" id="KW-1185">Reference proteome</keyword>